<organism evidence="1 2">
    <name type="scientific">Oikopleura dioica</name>
    <name type="common">Tunicate</name>
    <dbReference type="NCBI Taxonomy" id="34765"/>
    <lineage>
        <taxon>Eukaryota</taxon>
        <taxon>Metazoa</taxon>
        <taxon>Chordata</taxon>
        <taxon>Tunicata</taxon>
        <taxon>Appendicularia</taxon>
        <taxon>Copelata</taxon>
        <taxon>Oikopleuridae</taxon>
        <taxon>Oikopleura</taxon>
    </lineage>
</organism>
<accession>A0ABN7SW72</accession>
<gene>
    <name evidence="1" type="ORF">OKIOD_LOCUS11455</name>
</gene>
<sequence>MGIGTIVNETKKRFLNIYKYVRGIFDTKFRQNRGRATHTSPRGSTHEKYFGGTAFVHENAVNMTESVQDVFNIDNRALHMFPDTVIPSIDQVHQFCNFSNYQ</sequence>
<reference evidence="1 2" key="1">
    <citation type="submission" date="2021-04" db="EMBL/GenBank/DDBJ databases">
        <authorList>
            <person name="Bliznina A."/>
        </authorList>
    </citation>
    <scope>NUCLEOTIDE SEQUENCE [LARGE SCALE GENOMIC DNA]</scope>
</reference>
<dbReference type="EMBL" id="OU015566">
    <property type="protein sequence ID" value="CAG5106117.1"/>
    <property type="molecule type" value="Genomic_DNA"/>
</dbReference>
<name>A0ABN7SW72_OIKDI</name>
<proteinExistence type="predicted"/>
<evidence type="ECO:0000313" key="1">
    <source>
        <dbReference type="EMBL" id="CAG5106117.1"/>
    </source>
</evidence>
<dbReference type="Proteomes" id="UP001158576">
    <property type="component" value="Chromosome 1"/>
</dbReference>
<evidence type="ECO:0000313" key="2">
    <source>
        <dbReference type="Proteomes" id="UP001158576"/>
    </source>
</evidence>
<keyword evidence="2" id="KW-1185">Reference proteome</keyword>
<protein>
    <submittedName>
        <fullName evidence="1">Oidioi.mRNA.OKI2018_I69.chr1.g2690.t1.cds</fullName>
    </submittedName>
</protein>